<organism evidence="4 5">
    <name type="scientific">Rhodoplanes tepidamans</name>
    <name type="common">Rhodoplanes cryptolactis</name>
    <dbReference type="NCBI Taxonomy" id="200616"/>
    <lineage>
        <taxon>Bacteria</taxon>
        <taxon>Pseudomonadati</taxon>
        <taxon>Pseudomonadota</taxon>
        <taxon>Alphaproteobacteria</taxon>
        <taxon>Hyphomicrobiales</taxon>
        <taxon>Nitrobacteraceae</taxon>
        <taxon>Rhodoplanes</taxon>
    </lineage>
</organism>
<comment type="caution">
    <text evidence="4">The sequence shown here is derived from an EMBL/GenBank/DDBJ whole genome shotgun (WGS) entry which is preliminary data.</text>
</comment>
<dbReference type="Gene3D" id="3.20.20.450">
    <property type="entry name" value="EAL domain"/>
    <property type="match status" value="1"/>
</dbReference>
<dbReference type="PANTHER" id="PTHR44757:SF2">
    <property type="entry name" value="BIOFILM ARCHITECTURE MAINTENANCE PROTEIN MBAA"/>
    <property type="match status" value="1"/>
</dbReference>
<dbReference type="Pfam" id="PF12860">
    <property type="entry name" value="PAS_7"/>
    <property type="match status" value="1"/>
</dbReference>
<evidence type="ECO:0000256" key="1">
    <source>
        <dbReference type="SAM" id="Phobius"/>
    </source>
</evidence>
<sequence length="916" mass="99047">MTEAADPVRHRTVFVSALLVCVVATLAVALSVWQSRSDAIAQAVRSDRSTAAFLAGQIEHAIREVDGVVRDYRELAEIFAVTSGDDFGGQFSAQALRDWMAAKIQAMPHTVCMAIADASGRIVSSSRPVPGAAPGVADTHYFDALRGAGRDALQVSLPTRMGISGESVMVLARRIEEADGGFRGIVMVSVATAWFDRLYLMAGFLPDQTFTLSLRNGTVLLRYPADAHSAGRRFPAGSPWYGQVAAGGGSYRSPSSPFDGVTRWVSVQPLPSLPLVLAVTSPEAGVLAAWRSRSAYAAFGAVALLTCQLALLIVLARQLRQLAVSRRDLAAHSQSLALSNARLLDTNAQFAATLRSMSQGLCMFDAAGRLRVCNDEFRRIWGLPAELGPGWSRDAVLAERMRKTKRHIETSFPPGDDPFATDTDRTSTVLVELDSGRVIAVTEGPTGDGGRLETHDDVTDRHRHEERIAFLARYDSLTGLPNRATFLDRLEAARLGLRSDGTPFAVLMIDLDRFKDINDSVGHMVGDAVLRQTAIRLAQAARGDDMLARLGGDEFAVIRSLRRDAGAGPDRRSARDEAAELAERIAELLALPHRVDGDTHVVRASIGIAFAPDDGDDPVDLVKKADLALYRAKAAGTGGFVCYDPAMTAEVEARRRLEAELRRSLADGDFRVHYQPIVEVATGRVCSVEALVRWQHPERGLLTPQEFVPLAEQTGLITSLGEWVLRTACAEAARWPGRMKVAVNVSAVQFRRPGLLESIEQALREAGLPPDRLEVEITETVLLENEERNVSVLHRLKSLGVAVALDDFGTGYASLAYLTMFPFGKLKIDRRFTRDVLTRPDCAAIVCSATALGLSLGMTVVAEGVETPGQLEIVRITGVTQAQGWLFGAPMPADAIAGRIAAEVTDRPRRLLADAS</sequence>
<reference evidence="4" key="2">
    <citation type="submission" date="2023-02" db="EMBL/GenBank/DDBJ databases">
        <authorList>
            <person name="Rayyan A."/>
            <person name="Meyer T."/>
            <person name="Kyndt J.A."/>
        </authorList>
    </citation>
    <scope>NUCLEOTIDE SEQUENCE</scope>
    <source>
        <strain evidence="4">DSM 9987</strain>
    </source>
</reference>
<dbReference type="SUPFAM" id="SSF55785">
    <property type="entry name" value="PYP-like sensor domain (PAS domain)"/>
    <property type="match status" value="1"/>
</dbReference>
<dbReference type="PANTHER" id="PTHR44757">
    <property type="entry name" value="DIGUANYLATE CYCLASE DGCP"/>
    <property type="match status" value="1"/>
</dbReference>
<feature type="domain" description="EAL" evidence="2">
    <location>
        <begin position="654"/>
        <end position="904"/>
    </location>
</feature>
<dbReference type="InterPro" id="IPR035919">
    <property type="entry name" value="EAL_sf"/>
</dbReference>
<dbReference type="PROSITE" id="PS50883">
    <property type="entry name" value="EAL"/>
    <property type="match status" value="1"/>
</dbReference>
<dbReference type="InterPro" id="IPR000160">
    <property type="entry name" value="GGDEF_dom"/>
</dbReference>
<dbReference type="NCBIfam" id="TIGR00254">
    <property type="entry name" value="GGDEF"/>
    <property type="match status" value="1"/>
</dbReference>
<name>A0ABT5JDR4_RHOTP</name>
<dbReference type="InterPro" id="IPR029787">
    <property type="entry name" value="Nucleotide_cyclase"/>
</dbReference>
<reference evidence="4" key="1">
    <citation type="journal article" date="2023" name="Microbiol Resour">
        <title>Genome Sequences of Rhodoplanes serenus and Two Thermotolerant Strains, Rhodoplanes tepidamans and 'Rhodoplanes cryptolactis,' Further Refine the Genus.</title>
        <authorList>
            <person name="Rayyan A.A."/>
            <person name="Kyndt J.A."/>
        </authorList>
    </citation>
    <scope>NUCLEOTIDE SEQUENCE</scope>
    <source>
        <strain evidence="4">DSM 9987</strain>
    </source>
</reference>
<keyword evidence="5" id="KW-1185">Reference proteome</keyword>
<keyword evidence="1" id="KW-0472">Membrane</keyword>
<dbReference type="CDD" id="cd01949">
    <property type="entry name" value="GGDEF"/>
    <property type="match status" value="1"/>
</dbReference>
<dbReference type="InterPro" id="IPR001633">
    <property type="entry name" value="EAL_dom"/>
</dbReference>
<dbReference type="Pfam" id="PF00563">
    <property type="entry name" value="EAL"/>
    <property type="match status" value="1"/>
</dbReference>
<dbReference type="SUPFAM" id="SSF55073">
    <property type="entry name" value="Nucleotide cyclase"/>
    <property type="match status" value="1"/>
</dbReference>
<dbReference type="InterPro" id="IPR052155">
    <property type="entry name" value="Biofilm_reg_signaling"/>
</dbReference>
<evidence type="ECO:0000313" key="4">
    <source>
        <dbReference type="EMBL" id="MDC7787491.1"/>
    </source>
</evidence>
<feature type="transmembrane region" description="Helical" evidence="1">
    <location>
        <begin position="12"/>
        <end position="33"/>
    </location>
</feature>
<feature type="domain" description="GGDEF" evidence="3">
    <location>
        <begin position="502"/>
        <end position="645"/>
    </location>
</feature>
<evidence type="ECO:0000259" key="2">
    <source>
        <dbReference type="PROSITE" id="PS50883"/>
    </source>
</evidence>
<protein>
    <submittedName>
        <fullName evidence="4">EAL domain-containing protein</fullName>
    </submittedName>
</protein>
<dbReference type="Proteomes" id="UP001165652">
    <property type="component" value="Unassembled WGS sequence"/>
</dbReference>
<dbReference type="SMART" id="SM00052">
    <property type="entry name" value="EAL"/>
    <property type="match status" value="1"/>
</dbReference>
<dbReference type="RefSeq" id="WP_272778330.1">
    <property type="nucleotide sequence ID" value="NZ_JAQQLI010000028.1"/>
</dbReference>
<evidence type="ECO:0000259" key="3">
    <source>
        <dbReference type="PROSITE" id="PS50887"/>
    </source>
</evidence>
<dbReference type="InterPro" id="IPR035965">
    <property type="entry name" value="PAS-like_dom_sf"/>
</dbReference>
<dbReference type="PROSITE" id="PS50887">
    <property type="entry name" value="GGDEF"/>
    <property type="match status" value="1"/>
</dbReference>
<dbReference type="CDD" id="cd12915">
    <property type="entry name" value="PDC2_DGC_like"/>
    <property type="match status" value="1"/>
</dbReference>
<accession>A0ABT5JDR4</accession>
<dbReference type="CDD" id="cd12914">
    <property type="entry name" value="PDC1_DGC_like"/>
    <property type="match status" value="1"/>
</dbReference>
<dbReference type="Gene3D" id="3.30.450.20">
    <property type="entry name" value="PAS domain"/>
    <property type="match status" value="3"/>
</dbReference>
<keyword evidence="1" id="KW-0812">Transmembrane</keyword>
<dbReference type="CDD" id="cd01948">
    <property type="entry name" value="EAL"/>
    <property type="match status" value="1"/>
</dbReference>
<dbReference type="Pfam" id="PF00990">
    <property type="entry name" value="GGDEF"/>
    <property type="match status" value="1"/>
</dbReference>
<keyword evidence="1" id="KW-1133">Transmembrane helix</keyword>
<dbReference type="SUPFAM" id="SSF141868">
    <property type="entry name" value="EAL domain-like"/>
    <property type="match status" value="1"/>
</dbReference>
<proteinExistence type="predicted"/>
<gene>
    <name evidence="4" type="ORF">PQJ73_17515</name>
</gene>
<dbReference type="Gene3D" id="3.30.70.270">
    <property type="match status" value="1"/>
</dbReference>
<dbReference type="InterPro" id="IPR043128">
    <property type="entry name" value="Rev_trsase/Diguanyl_cyclase"/>
</dbReference>
<dbReference type="EMBL" id="JAQQLI010000028">
    <property type="protein sequence ID" value="MDC7787491.1"/>
    <property type="molecule type" value="Genomic_DNA"/>
</dbReference>
<evidence type="ECO:0000313" key="5">
    <source>
        <dbReference type="Proteomes" id="UP001165652"/>
    </source>
</evidence>
<dbReference type="SMART" id="SM00267">
    <property type="entry name" value="GGDEF"/>
    <property type="match status" value="1"/>
</dbReference>